<evidence type="ECO:0000256" key="1">
    <source>
        <dbReference type="ARBA" id="ARBA00001966"/>
    </source>
</evidence>
<dbReference type="InterPro" id="IPR000813">
    <property type="entry name" value="7Fe_ferredoxin"/>
</dbReference>
<evidence type="ECO:0000313" key="11">
    <source>
        <dbReference type="Proteomes" id="UP000542674"/>
    </source>
</evidence>
<evidence type="ECO:0000313" key="10">
    <source>
        <dbReference type="EMBL" id="MBB4963397.1"/>
    </source>
</evidence>
<dbReference type="InterPro" id="IPR050294">
    <property type="entry name" value="RnfB_subfamily"/>
</dbReference>
<dbReference type="SUPFAM" id="SSF54862">
    <property type="entry name" value="4Fe-4S ferredoxins"/>
    <property type="match status" value="1"/>
</dbReference>
<evidence type="ECO:0000256" key="4">
    <source>
        <dbReference type="ARBA" id="ARBA00022723"/>
    </source>
</evidence>
<keyword evidence="11" id="KW-1185">Reference proteome</keyword>
<organism evidence="10 11">
    <name type="scientific">Saccharothrix violaceirubra</name>
    <dbReference type="NCBI Taxonomy" id="413306"/>
    <lineage>
        <taxon>Bacteria</taxon>
        <taxon>Bacillati</taxon>
        <taxon>Actinomycetota</taxon>
        <taxon>Actinomycetes</taxon>
        <taxon>Pseudonocardiales</taxon>
        <taxon>Pseudonocardiaceae</taxon>
        <taxon>Saccharothrix</taxon>
    </lineage>
</organism>
<dbReference type="RefSeq" id="WP_184666177.1">
    <property type="nucleotide sequence ID" value="NZ_BAABAI010000036.1"/>
</dbReference>
<dbReference type="Proteomes" id="UP000542674">
    <property type="component" value="Unassembled WGS sequence"/>
</dbReference>
<keyword evidence="3 8" id="KW-0004">4Fe-4S</keyword>
<keyword evidence="5 8" id="KW-0249">Electron transport</keyword>
<dbReference type="Pfam" id="PF12800">
    <property type="entry name" value="Fer4_4"/>
    <property type="match status" value="1"/>
</dbReference>
<comment type="cofactor">
    <cofactor evidence="1 8">
        <name>[4Fe-4S] cluster</name>
        <dbReference type="ChEBI" id="CHEBI:49883"/>
    </cofactor>
</comment>
<dbReference type="InterPro" id="IPR017900">
    <property type="entry name" value="4Fe4S_Fe_S_CS"/>
</dbReference>
<accession>A0A7W7SYQ2</accession>
<dbReference type="GO" id="GO:0009055">
    <property type="term" value="F:electron transfer activity"/>
    <property type="evidence" value="ECO:0007669"/>
    <property type="project" value="UniProtKB-UniRule"/>
</dbReference>
<dbReference type="InterPro" id="IPR017896">
    <property type="entry name" value="4Fe4S_Fe-S-bd"/>
</dbReference>
<proteinExistence type="predicted"/>
<comment type="caution">
    <text evidence="10">The sequence shown here is derived from an EMBL/GenBank/DDBJ whole genome shotgun (WGS) entry which is preliminary data.</text>
</comment>
<dbReference type="Pfam" id="PF00037">
    <property type="entry name" value="Fer4"/>
    <property type="match status" value="1"/>
</dbReference>
<feature type="domain" description="4Fe-4S ferredoxin-type" evidence="9">
    <location>
        <begin position="31"/>
        <end position="60"/>
    </location>
</feature>
<sequence>MTYVVTSRCVGTKETSCMTVCPVDCILDIGEQVVIDPVECVDCGACVDVCPVDAILHESEVDDPAVVADAYGRFGLAAP</sequence>
<dbReference type="GO" id="GO:0046872">
    <property type="term" value="F:metal ion binding"/>
    <property type="evidence" value="ECO:0007669"/>
    <property type="project" value="UniProtKB-UniRule"/>
</dbReference>
<evidence type="ECO:0000256" key="5">
    <source>
        <dbReference type="ARBA" id="ARBA00022982"/>
    </source>
</evidence>
<evidence type="ECO:0000256" key="6">
    <source>
        <dbReference type="ARBA" id="ARBA00023004"/>
    </source>
</evidence>
<keyword evidence="4 8" id="KW-0479">Metal-binding</keyword>
<dbReference type="GO" id="GO:0051538">
    <property type="term" value="F:3 iron, 4 sulfur cluster binding"/>
    <property type="evidence" value="ECO:0007669"/>
    <property type="project" value="UniProtKB-UniRule"/>
</dbReference>
<name>A0A7W7SYQ2_9PSEU</name>
<reference evidence="10 11" key="1">
    <citation type="submission" date="2020-08" db="EMBL/GenBank/DDBJ databases">
        <title>Sequencing the genomes of 1000 actinobacteria strains.</title>
        <authorList>
            <person name="Klenk H.-P."/>
        </authorList>
    </citation>
    <scope>NUCLEOTIDE SEQUENCE [LARGE SCALE GENOMIC DNA]</scope>
    <source>
        <strain evidence="10 11">DSM 45084</strain>
    </source>
</reference>
<dbReference type="PRINTS" id="PR00354">
    <property type="entry name" value="7FE8SFRDOXIN"/>
</dbReference>
<dbReference type="PANTHER" id="PTHR42859:SF2">
    <property type="entry name" value="FERREDOXIN"/>
    <property type="match status" value="1"/>
</dbReference>
<dbReference type="PROSITE" id="PS00198">
    <property type="entry name" value="4FE4S_FER_1"/>
    <property type="match status" value="1"/>
</dbReference>
<evidence type="ECO:0000259" key="9">
    <source>
        <dbReference type="PROSITE" id="PS51379"/>
    </source>
</evidence>
<keyword evidence="2 8" id="KW-0813">Transport</keyword>
<dbReference type="EMBL" id="JACHJS010000001">
    <property type="protein sequence ID" value="MBB4963397.1"/>
    <property type="molecule type" value="Genomic_DNA"/>
</dbReference>
<comment type="function">
    <text evidence="8">Ferredoxins are iron-sulfur proteins that transfer electrons in a wide variety of metabolic reactions.</text>
</comment>
<evidence type="ECO:0000256" key="7">
    <source>
        <dbReference type="ARBA" id="ARBA00023014"/>
    </source>
</evidence>
<keyword evidence="6 8" id="KW-0408">Iron</keyword>
<gene>
    <name evidence="10" type="ORF">F4559_000756</name>
</gene>
<protein>
    <recommendedName>
        <fullName evidence="8">Ferredoxin</fullName>
    </recommendedName>
</protein>
<keyword evidence="7 8" id="KW-0411">Iron-sulfur</keyword>
<dbReference type="GO" id="GO:0051539">
    <property type="term" value="F:4 iron, 4 sulfur cluster binding"/>
    <property type="evidence" value="ECO:0007669"/>
    <property type="project" value="UniProtKB-UniRule"/>
</dbReference>
<evidence type="ECO:0000256" key="3">
    <source>
        <dbReference type="ARBA" id="ARBA00022485"/>
    </source>
</evidence>
<dbReference type="PROSITE" id="PS51379">
    <property type="entry name" value="4FE4S_FER_2"/>
    <property type="match status" value="1"/>
</dbReference>
<dbReference type="AlphaFoldDB" id="A0A7W7SYQ2"/>
<dbReference type="PANTHER" id="PTHR42859">
    <property type="entry name" value="OXIDOREDUCTASE"/>
    <property type="match status" value="1"/>
</dbReference>
<evidence type="ECO:0000256" key="2">
    <source>
        <dbReference type="ARBA" id="ARBA00022448"/>
    </source>
</evidence>
<dbReference type="Gene3D" id="3.30.70.20">
    <property type="match status" value="1"/>
</dbReference>
<evidence type="ECO:0000256" key="8">
    <source>
        <dbReference type="RuleBase" id="RU365098"/>
    </source>
</evidence>
<keyword evidence="8" id="KW-0003">3Fe-4S</keyword>
<comment type="cofactor">
    <cofactor evidence="8">
        <name>[3Fe-4S] cluster</name>
        <dbReference type="ChEBI" id="CHEBI:21137"/>
    </cofactor>
    <text evidence="8">Binds 1 [3Fe-4S] cluster.</text>
</comment>